<feature type="compositionally biased region" description="Polar residues" evidence="1">
    <location>
        <begin position="7"/>
        <end position="24"/>
    </location>
</feature>
<reference evidence="4" key="3">
    <citation type="journal article" date="2005" name="Nature">
        <title>The map-based sequence of the rice genome.</title>
        <authorList>
            <consortium name="International rice genome sequencing project (IRGSP)"/>
            <person name="Matsumoto T."/>
            <person name="Wu J."/>
            <person name="Kanamori H."/>
            <person name="Katayose Y."/>
            <person name="Fujisawa M."/>
            <person name="Namiki N."/>
            <person name="Mizuno H."/>
            <person name="Yamamoto K."/>
            <person name="Antonio B.A."/>
            <person name="Baba T."/>
            <person name="Sakata K."/>
            <person name="Nagamura Y."/>
            <person name="Aoki H."/>
            <person name="Arikawa K."/>
            <person name="Arita K."/>
            <person name="Bito T."/>
            <person name="Chiden Y."/>
            <person name="Fujitsuka N."/>
            <person name="Fukunaka R."/>
            <person name="Hamada M."/>
            <person name="Harada C."/>
            <person name="Hayashi A."/>
            <person name="Hijishita S."/>
            <person name="Honda M."/>
            <person name="Hosokawa S."/>
            <person name="Ichikawa Y."/>
            <person name="Idonuma A."/>
            <person name="Iijima M."/>
            <person name="Ikeda M."/>
            <person name="Ikeno M."/>
            <person name="Ito K."/>
            <person name="Ito S."/>
            <person name="Ito T."/>
            <person name="Ito Y."/>
            <person name="Ito Y."/>
            <person name="Iwabuchi A."/>
            <person name="Kamiya K."/>
            <person name="Karasawa W."/>
            <person name="Kurita K."/>
            <person name="Katagiri S."/>
            <person name="Kikuta A."/>
            <person name="Kobayashi H."/>
            <person name="Kobayashi N."/>
            <person name="Machita K."/>
            <person name="Maehara T."/>
            <person name="Masukawa M."/>
            <person name="Mizubayashi T."/>
            <person name="Mukai Y."/>
            <person name="Nagasaki H."/>
            <person name="Nagata Y."/>
            <person name="Naito S."/>
            <person name="Nakashima M."/>
            <person name="Nakama Y."/>
            <person name="Nakamichi Y."/>
            <person name="Nakamura M."/>
            <person name="Meguro A."/>
            <person name="Negishi M."/>
            <person name="Ohta I."/>
            <person name="Ohta T."/>
            <person name="Okamoto M."/>
            <person name="Ono N."/>
            <person name="Saji S."/>
            <person name="Sakaguchi M."/>
            <person name="Sakai K."/>
            <person name="Shibata M."/>
            <person name="Shimokawa T."/>
            <person name="Song J."/>
            <person name="Takazaki Y."/>
            <person name="Terasawa K."/>
            <person name="Tsugane M."/>
            <person name="Tsuji K."/>
            <person name="Ueda S."/>
            <person name="Waki K."/>
            <person name="Yamagata H."/>
            <person name="Yamamoto M."/>
            <person name="Yamamoto S."/>
            <person name="Yamane H."/>
            <person name="Yoshiki S."/>
            <person name="Yoshihara R."/>
            <person name="Yukawa K."/>
            <person name="Zhong H."/>
            <person name="Yano M."/>
            <person name="Yuan Q."/>
            <person name="Ouyang S."/>
            <person name="Liu J."/>
            <person name="Jones K.M."/>
            <person name="Gansberger K."/>
            <person name="Moffat K."/>
            <person name="Hill J."/>
            <person name="Bera J."/>
            <person name="Fadrosh D."/>
            <person name="Jin S."/>
            <person name="Johri S."/>
            <person name="Kim M."/>
            <person name="Overton L."/>
            <person name="Reardon M."/>
            <person name="Tsitrin T."/>
            <person name="Vuong H."/>
            <person name="Weaver B."/>
            <person name="Ciecko A."/>
            <person name="Tallon L."/>
            <person name="Jackson J."/>
            <person name="Pai G."/>
            <person name="Aken S.V."/>
            <person name="Utterback T."/>
            <person name="Reidmuller S."/>
            <person name="Feldblyum T."/>
            <person name="Hsiao J."/>
            <person name="Zismann V."/>
            <person name="Iobst S."/>
            <person name="de Vazeille A.R."/>
            <person name="Buell C.R."/>
            <person name="Ying K."/>
            <person name="Li Y."/>
            <person name="Lu T."/>
            <person name="Huang Y."/>
            <person name="Zhao Q."/>
            <person name="Feng Q."/>
            <person name="Zhang L."/>
            <person name="Zhu J."/>
            <person name="Weng Q."/>
            <person name="Mu J."/>
            <person name="Lu Y."/>
            <person name="Fan D."/>
            <person name="Liu Y."/>
            <person name="Guan J."/>
            <person name="Zhang Y."/>
            <person name="Yu S."/>
            <person name="Liu X."/>
            <person name="Zhang Y."/>
            <person name="Hong G."/>
            <person name="Han B."/>
            <person name="Choisne N."/>
            <person name="Demange N."/>
            <person name="Orjeda G."/>
            <person name="Samain S."/>
            <person name="Cattolico L."/>
            <person name="Pelletier E."/>
            <person name="Couloux A."/>
            <person name="Segurens B."/>
            <person name="Wincker P."/>
            <person name="D'Hont A."/>
            <person name="Scarpelli C."/>
            <person name="Weissenbach J."/>
            <person name="Salanoubat M."/>
            <person name="Quetier F."/>
            <person name="Yu Y."/>
            <person name="Kim H.R."/>
            <person name="Rambo T."/>
            <person name="Currie J."/>
            <person name="Collura K."/>
            <person name="Luo M."/>
            <person name="Yang T."/>
            <person name="Ammiraju J.S.S."/>
            <person name="Engler F."/>
            <person name="Soderlund C."/>
            <person name="Wing R.A."/>
            <person name="Palmer L.E."/>
            <person name="de la Bastide M."/>
            <person name="Spiegel L."/>
            <person name="Nascimento L."/>
            <person name="Zutavern T."/>
            <person name="O'Shaughnessy A."/>
            <person name="Dike S."/>
            <person name="Dedhia N."/>
            <person name="Preston R."/>
            <person name="Balija V."/>
            <person name="McCombie W.R."/>
            <person name="Chow T."/>
            <person name="Chen H."/>
            <person name="Chung M."/>
            <person name="Chen C."/>
            <person name="Shaw J."/>
            <person name="Wu H."/>
            <person name="Hsiao K."/>
            <person name="Chao Y."/>
            <person name="Chu M."/>
            <person name="Cheng C."/>
            <person name="Hour A."/>
            <person name="Lee P."/>
            <person name="Lin S."/>
            <person name="Lin Y."/>
            <person name="Liou J."/>
            <person name="Liu S."/>
            <person name="Hsing Y."/>
            <person name="Raghuvanshi S."/>
            <person name="Mohanty A."/>
            <person name="Bharti A.K."/>
            <person name="Gaur A."/>
            <person name="Gupta V."/>
            <person name="Kumar D."/>
            <person name="Ravi V."/>
            <person name="Vij S."/>
            <person name="Kapur A."/>
            <person name="Khurana P."/>
            <person name="Khurana P."/>
            <person name="Khurana J.P."/>
            <person name="Tyagi A.K."/>
            <person name="Gaikwad K."/>
            <person name="Singh A."/>
            <person name="Dalal V."/>
            <person name="Srivastava S."/>
            <person name="Dixit A."/>
            <person name="Pal A.K."/>
            <person name="Ghazi I.A."/>
            <person name="Yadav M."/>
            <person name="Pandit A."/>
            <person name="Bhargava A."/>
            <person name="Sureshbabu K."/>
            <person name="Batra K."/>
            <person name="Sharma T.R."/>
            <person name="Mohapatra T."/>
            <person name="Singh N.K."/>
            <person name="Messing J."/>
            <person name="Nelson A.B."/>
            <person name="Fuks G."/>
            <person name="Kavchok S."/>
            <person name="Keizer G."/>
            <person name="Linton E."/>
            <person name="Llaca V."/>
            <person name="Song R."/>
            <person name="Tanyolac B."/>
            <person name="Young S."/>
            <person name="Ho-Il K."/>
            <person name="Hahn J.H."/>
            <person name="Sangsakoo G."/>
            <person name="Vanavichit A."/>
            <person name="de Mattos Luiz.A.T."/>
            <person name="Zimmer P.D."/>
            <person name="Malone G."/>
            <person name="Dellagostin O."/>
            <person name="de Oliveira A.C."/>
            <person name="Bevan M."/>
            <person name="Bancroft I."/>
            <person name="Minx P."/>
            <person name="Cordum H."/>
            <person name="Wilson R."/>
            <person name="Cheng Z."/>
            <person name="Jin W."/>
            <person name="Jiang J."/>
            <person name="Leong S.A."/>
            <person name="Iwama H."/>
            <person name="Gojobori T."/>
            <person name="Itoh T."/>
            <person name="Niimura Y."/>
            <person name="Fujii Y."/>
            <person name="Habara T."/>
            <person name="Sakai H."/>
            <person name="Sato Y."/>
            <person name="Wilson G."/>
            <person name="Kumar K."/>
            <person name="McCouch S."/>
            <person name="Juretic N."/>
            <person name="Hoen D."/>
            <person name="Wright S."/>
            <person name="Bruskiewich R."/>
            <person name="Bureau T."/>
            <person name="Miyao A."/>
            <person name="Hirochika H."/>
            <person name="Nishikawa T."/>
            <person name="Kadowaki K."/>
            <person name="Sugiura M."/>
            <person name="Burr B."/>
            <person name="Sasaki T."/>
        </authorList>
    </citation>
    <scope>NUCLEOTIDE SEQUENCE [LARGE SCALE GENOMIC DNA]</scope>
    <source>
        <strain evidence="4">cv. Nipponbare</strain>
    </source>
</reference>
<evidence type="ECO:0000256" key="1">
    <source>
        <dbReference type="SAM" id="MobiDB-lite"/>
    </source>
</evidence>
<dbReference type="EMBL" id="AP004006">
    <property type="protein sequence ID" value="BAD30447.1"/>
    <property type="molecule type" value="Genomic_DNA"/>
</dbReference>
<evidence type="ECO:0000313" key="2">
    <source>
        <dbReference type="EMBL" id="BAC07104.1"/>
    </source>
</evidence>
<dbReference type="EMBL" id="AP004259">
    <property type="protein sequence ID" value="BAC07104.1"/>
    <property type="molecule type" value="Genomic_DNA"/>
</dbReference>
<feature type="region of interest" description="Disordered" evidence="1">
    <location>
        <begin position="1"/>
        <end position="25"/>
    </location>
</feature>
<reference evidence="4" key="4">
    <citation type="journal article" date="2008" name="Nucleic Acids Res.">
        <title>The rice annotation project database (RAP-DB): 2008 update.</title>
        <authorList>
            <consortium name="The rice annotation project (RAP)"/>
        </authorList>
    </citation>
    <scope>GENOME REANNOTATION</scope>
    <source>
        <strain evidence="4">cv. Nipponbare</strain>
    </source>
</reference>
<dbReference type="AlphaFoldDB" id="Q8L564"/>
<evidence type="ECO:0000313" key="4">
    <source>
        <dbReference type="Proteomes" id="UP000000763"/>
    </source>
</evidence>
<organism evidence="2 4">
    <name type="scientific">Oryza sativa subsp. japonica</name>
    <name type="common">Rice</name>
    <dbReference type="NCBI Taxonomy" id="39947"/>
    <lineage>
        <taxon>Eukaryota</taxon>
        <taxon>Viridiplantae</taxon>
        <taxon>Streptophyta</taxon>
        <taxon>Embryophyta</taxon>
        <taxon>Tracheophyta</taxon>
        <taxon>Spermatophyta</taxon>
        <taxon>Magnoliopsida</taxon>
        <taxon>Liliopsida</taxon>
        <taxon>Poales</taxon>
        <taxon>Poaceae</taxon>
        <taxon>BOP clade</taxon>
        <taxon>Oryzoideae</taxon>
        <taxon>Oryzeae</taxon>
        <taxon>Oryzinae</taxon>
        <taxon>Oryza</taxon>
        <taxon>Oryza sativa</taxon>
    </lineage>
</organism>
<reference evidence="3" key="1">
    <citation type="submission" date="2001-08" db="EMBL/GenBank/DDBJ databases">
        <title>Oryza sativa nipponbare(GA3) genomic DNA, chromosome 7, BAC clone:OJ1197_D06.</title>
        <authorList>
            <person name="Sasaki T."/>
            <person name="Matsumoto T."/>
            <person name="Yamamoto K."/>
        </authorList>
    </citation>
    <scope>NUCLEOTIDE SEQUENCE</scope>
</reference>
<sequence length="103" mass="11513">MPPSVIVDTTSAHRVVTGSPSHRSPCQRLWCADSCRIQHGGAESNNACKIQAPRHRIRGLRHRHRRTITIPAAIKAPAAAETLPSPSLPPRLYRCRRLSRHRC</sequence>
<protein>
    <submittedName>
        <fullName evidence="2">Uncharacterized protein</fullName>
    </submittedName>
</protein>
<proteinExistence type="predicted"/>
<accession>Q8L564</accession>
<dbReference type="Proteomes" id="UP000000763">
    <property type="component" value="Chromosome 7"/>
</dbReference>
<reference evidence="2" key="2">
    <citation type="submission" date="2001-10" db="EMBL/GenBank/DDBJ databases">
        <title>Oryza sativa nipponbare(GA3) genomic DNA, chromosome 7, PAC clone:P0005E02.</title>
        <authorList>
            <person name="Sasaki T."/>
            <person name="Matsumoto T."/>
            <person name="Yamamoto K."/>
        </authorList>
    </citation>
    <scope>NUCLEOTIDE SEQUENCE</scope>
</reference>
<gene>
    <name evidence="2" type="primary">P0005E02.113</name>
    <name evidence="3" type="synonym">OJ1197_D06.106</name>
</gene>
<name>Q8L564_ORYSJ</name>
<evidence type="ECO:0000313" key="3">
    <source>
        <dbReference type="EMBL" id="BAD30447.1"/>
    </source>
</evidence>